<dbReference type="RefSeq" id="WP_053200807.1">
    <property type="nucleotide sequence ID" value="NZ_CP011409.1"/>
</dbReference>
<evidence type="ECO:0000256" key="1">
    <source>
        <dbReference type="SAM" id="MobiDB-lite"/>
    </source>
</evidence>
<keyword evidence="3" id="KW-1185">Reference proteome</keyword>
<accession>A0ABM5V652</accession>
<evidence type="ECO:0000313" key="3">
    <source>
        <dbReference type="Proteomes" id="UP000063429"/>
    </source>
</evidence>
<feature type="region of interest" description="Disordered" evidence="1">
    <location>
        <begin position="62"/>
        <end position="82"/>
    </location>
</feature>
<proteinExistence type="predicted"/>
<dbReference type="Proteomes" id="UP000063429">
    <property type="component" value="Chromosome"/>
</dbReference>
<organism evidence="2 3">
    <name type="scientific">Herbaspirillum hiltneri N3</name>
    <dbReference type="NCBI Taxonomy" id="1262470"/>
    <lineage>
        <taxon>Bacteria</taxon>
        <taxon>Pseudomonadati</taxon>
        <taxon>Pseudomonadota</taxon>
        <taxon>Betaproteobacteria</taxon>
        <taxon>Burkholderiales</taxon>
        <taxon>Oxalobacteraceae</taxon>
        <taxon>Herbaspirillum</taxon>
    </lineage>
</organism>
<sequence>MQAIERDIAVKNAKGGVAHHQQYALSAKEGRFSKTGKSFRAKEREDDCSVYDKLPKQIDDIVEGESPKRFKRPKMESDIVAR</sequence>
<dbReference type="EMBL" id="CP011409">
    <property type="protein sequence ID" value="AKZ64877.1"/>
    <property type="molecule type" value="Genomic_DNA"/>
</dbReference>
<gene>
    <name evidence="2" type="ORF">F506_21445</name>
</gene>
<evidence type="ECO:0000313" key="2">
    <source>
        <dbReference type="EMBL" id="AKZ64877.1"/>
    </source>
</evidence>
<name>A0ABM5V652_9BURK</name>
<protein>
    <submittedName>
        <fullName evidence="2">Uncharacterized protein</fullName>
    </submittedName>
</protein>
<reference evidence="3" key="1">
    <citation type="journal article" date="2015" name="Genome Announc.">
        <title>Complete Genome Sequence of Herbaspirillum hiltneri N3 (DSM 17495), Isolated from Surface-Sterilized Wheat Roots.</title>
        <authorList>
            <person name="Guizelini D."/>
            <person name="Saizaki P.M."/>
            <person name="Coimbra N.A."/>
            <person name="Weiss V.A."/>
            <person name="Faoro H."/>
            <person name="Sfeir M.Z."/>
            <person name="Baura V.A."/>
            <person name="Monteiro R.A."/>
            <person name="Chubatsu L.S."/>
            <person name="Souza E.M."/>
            <person name="Cruz L.M."/>
            <person name="Pedrosa F.O."/>
            <person name="Raittz R.T."/>
            <person name="Marchaukoski J.N."/>
            <person name="Steffens M.B."/>
        </authorList>
    </citation>
    <scope>NUCLEOTIDE SEQUENCE [LARGE SCALE GENOMIC DNA]</scope>
    <source>
        <strain evidence="3">N3</strain>
    </source>
</reference>